<dbReference type="AlphaFoldDB" id="A0A5N6QCY6"/>
<sequence length="54" mass="6171">MANQLGGRLRSARSRIVEEFVPYSGWTEDAKAHHLLIDLPLDITMLLDVFLITF</sequence>
<dbReference type="EMBL" id="CM017321">
    <property type="protein sequence ID" value="KAE7996080.1"/>
    <property type="molecule type" value="Genomic_DNA"/>
</dbReference>
<dbReference type="Proteomes" id="UP000327013">
    <property type="component" value="Chromosome 1"/>
</dbReference>
<name>A0A5N6QCY6_9ROSI</name>
<gene>
    <name evidence="1" type="ORF">FH972_000829</name>
</gene>
<reference evidence="1 2" key="1">
    <citation type="submission" date="2019-06" db="EMBL/GenBank/DDBJ databases">
        <title>A chromosomal-level reference genome of Carpinus fangiana (Coryloideae, Betulaceae).</title>
        <authorList>
            <person name="Yang X."/>
            <person name="Wang Z."/>
            <person name="Zhang L."/>
            <person name="Hao G."/>
            <person name="Liu J."/>
            <person name="Yang Y."/>
        </authorList>
    </citation>
    <scope>NUCLEOTIDE SEQUENCE [LARGE SCALE GENOMIC DNA]</scope>
    <source>
        <strain evidence="1">Cfa_2016G</strain>
        <tissue evidence="1">Leaf</tissue>
    </source>
</reference>
<evidence type="ECO:0000313" key="2">
    <source>
        <dbReference type="Proteomes" id="UP000327013"/>
    </source>
</evidence>
<keyword evidence="2" id="KW-1185">Reference proteome</keyword>
<protein>
    <submittedName>
        <fullName evidence="1">Uncharacterized protein</fullName>
    </submittedName>
</protein>
<accession>A0A5N6QCY6</accession>
<dbReference type="OrthoDB" id="1431247at2759"/>
<organism evidence="1 2">
    <name type="scientific">Carpinus fangiana</name>
    <dbReference type="NCBI Taxonomy" id="176857"/>
    <lineage>
        <taxon>Eukaryota</taxon>
        <taxon>Viridiplantae</taxon>
        <taxon>Streptophyta</taxon>
        <taxon>Embryophyta</taxon>
        <taxon>Tracheophyta</taxon>
        <taxon>Spermatophyta</taxon>
        <taxon>Magnoliopsida</taxon>
        <taxon>eudicotyledons</taxon>
        <taxon>Gunneridae</taxon>
        <taxon>Pentapetalae</taxon>
        <taxon>rosids</taxon>
        <taxon>fabids</taxon>
        <taxon>Fagales</taxon>
        <taxon>Betulaceae</taxon>
        <taxon>Carpinus</taxon>
    </lineage>
</organism>
<evidence type="ECO:0000313" key="1">
    <source>
        <dbReference type="EMBL" id="KAE7996080.1"/>
    </source>
</evidence>
<proteinExistence type="predicted"/>